<reference evidence="8" key="2">
    <citation type="submission" date="2010-07" db="EMBL/GenBank/DDBJ databases">
        <authorList>
            <consortium name="The Broad Institute Genome Sequencing Platform"/>
            <consortium name="Broad Institute Genome Sequencing Center for Infectious Disease"/>
            <person name="Ma L.-J."/>
            <person name="Dead R."/>
            <person name="Young S."/>
            <person name="Zeng Q."/>
            <person name="Koehrsen M."/>
            <person name="Alvarado L."/>
            <person name="Berlin A."/>
            <person name="Chapman S.B."/>
            <person name="Chen Z."/>
            <person name="Freedman E."/>
            <person name="Gellesch M."/>
            <person name="Goldberg J."/>
            <person name="Griggs A."/>
            <person name="Gujja S."/>
            <person name="Heilman E.R."/>
            <person name="Heiman D."/>
            <person name="Hepburn T."/>
            <person name="Howarth C."/>
            <person name="Jen D."/>
            <person name="Larson L."/>
            <person name="Mehta T."/>
            <person name="Neiman D."/>
            <person name="Pearson M."/>
            <person name="Roberts A."/>
            <person name="Saif S."/>
            <person name="Shea T."/>
            <person name="Shenoy N."/>
            <person name="Sisk P."/>
            <person name="Stolte C."/>
            <person name="Sykes S."/>
            <person name="Walk T."/>
            <person name="White J."/>
            <person name="Yandava C."/>
            <person name="Haas B."/>
            <person name="Nusbaum C."/>
            <person name="Birren B."/>
        </authorList>
    </citation>
    <scope>NUCLEOTIDE SEQUENCE</scope>
    <source>
        <strain evidence="8">R3-111a-1</strain>
    </source>
</reference>
<evidence type="ECO:0000256" key="3">
    <source>
        <dbReference type="ARBA" id="ARBA00022989"/>
    </source>
</evidence>
<keyword evidence="4 6" id="KW-0472">Membrane</keyword>
<comment type="subcellular location">
    <subcellularLocation>
        <location evidence="1">Membrane</location>
        <topology evidence="1">Multi-pass membrane protein</topology>
    </subcellularLocation>
</comment>
<dbReference type="EnsemblFungi" id="EJT78203">
    <property type="protein sequence ID" value="EJT78203"/>
    <property type="gene ID" value="GGTG_03305"/>
</dbReference>
<dbReference type="PANTHER" id="PTHR33048:SF15">
    <property type="entry name" value="INTEGRAL MEMBRANE PROTEIN"/>
    <property type="match status" value="1"/>
</dbReference>
<evidence type="ECO:0000313" key="9">
    <source>
        <dbReference type="EnsemblFungi" id="EJT78203"/>
    </source>
</evidence>
<evidence type="ECO:0000313" key="10">
    <source>
        <dbReference type="Proteomes" id="UP000006039"/>
    </source>
</evidence>
<feature type="transmembrane region" description="Helical" evidence="6">
    <location>
        <begin position="197"/>
        <end position="221"/>
    </location>
</feature>
<evidence type="ECO:0000256" key="1">
    <source>
        <dbReference type="ARBA" id="ARBA00004141"/>
    </source>
</evidence>
<protein>
    <recommendedName>
        <fullName evidence="7">Rhodopsin domain-containing protein</fullName>
    </recommendedName>
</protein>
<sequence>MIVVAIRLRLVDLLQNAVVGYGAFSGVGAPEEATINTVVLRRGRKLAFIWHLLYISSWVLIKASVCAALLRLTSYQRRRFFLVFLIGLAVAAAVAFLAGVLAQCSPIQAVWTAEQELCHNTAVVVGGFYLVSAVSIIADIAVAIISVVILGHVRIPKVVKRFVAVILSLGVLASVCSIIRLTYLPSYPRGGGDICNIGPIVLLSILETSIAIISAFLPMLCKLLGTVPRPSTDLGGAGIDLSTKAIRWNTKASPGHISLMELAPTNNASSTIEPSHDHHLATTTAGTRDTFLLQAEGIGTV</sequence>
<dbReference type="AlphaFoldDB" id="J3NPU8"/>
<keyword evidence="3 6" id="KW-1133">Transmembrane helix</keyword>
<dbReference type="STRING" id="644352.J3NPU8"/>
<dbReference type="Proteomes" id="UP000006039">
    <property type="component" value="Unassembled WGS sequence"/>
</dbReference>
<organism evidence="8">
    <name type="scientific">Gaeumannomyces tritici (strain R3-111a-1)</name>
    <name type="common">Wheat and barley take-all root rot fungus</name>
    <name type="synonym">Gaeumannomyces graminis var. tritici</name>
    <dbReference type="NCBI Taxonomy" id="644352"/>
    <lineage>
        <taxon>Eukaryota</taxon>
        <taxon>Fungi</taxon>
        <taxon>Dikarya</taxon>
        <taxon>Ascomycota</taxon>
        <taxon>Pezizomycotina</taxon>
        <taxon>Sordariomycetes</taxon>
        <taxon>Sordariomycetidae</taxon>
        <taxon>Magnaporthales</taxon>
        <taxon>Magnaporthaceae</taxon>
        <taxon>Gaeumannomyces</taxon>
    </lineage>
</organism>
<comment type="similarity">
    <text evidence="5">Belongs to the SAT4 family.</text>
</comment>
<dbReference type="PANTHER" id="PTHR33048">
    <property type="entry name" value="PTH11-LIKE INTEGRAL MEMBRANE PROTEIN (AFU_ORTHOLOGUE AFUA_5G11245)"/>
    <property type="match status" value="1"/>
</dbReference>
<gene>
    <name evidence="9" type="primary">20343763</name>
    <name evidence="8" type="ORF">GGTG_03305</name>
</gene>
<feature type="domain" description="Rhodopsin" evidence="7">
    <location>
        <begin position="26"/>
        <end position="224"/>
    </location>
</feature>
<dbReference type="VEuPathDB" id="FungiDB:GGTG_03305"/>
<evidence type="ECO:0000256" key="4">
    <source>
        <dbReference type="ARBA" id="ARBA00023136"/>
    </source>
</evidence>
<evidence type="ECO:0000256" key="5">
    <source>
        <dbReference type="ARBA" id="ARBA00038359"/>
    </source>
</evidence>
<dbReference type="Pfam" id="PF20684">
    <property type="entry name" value="Fung_rhodopsin"/>
    <property type="match status" value="1"/>
</dbReference>
<feature type="transmembrane region" description="Helical" evidence="6">
    <location>
        <begin position="162"/>
        <end position="185"/>
    </location>
</feature>
<dbReference type="OrthoDB" id="3897607at2759"/>
<dbReference type="EMBL" id="GL385396">
    <property type="protein sequence ID" value="EJT78203.1"/>
    <property type="molecule type" value="Genomic_DNA"/>
</dbReference>
<reference evidence="8" key="3">
    <citation type="submission" date="2010-09" db="EMBL/GenBank/DDBJ databases">
        <title>Annotation of Gaeumannomyces graminis var. tritici R3-111a-1.</title>
        <authorList>
            <consortium name="The Broad Institute Genome Sequencing Platform"/>
            <person name="Ma L.-J."/>
            <person name="Dead R."/>
            <person name="Young S.K."/>
            <person name="Zeng Q."/>
            <person name="Gargeya S."/>
            <person name="Fitzgerald M."/>
            <person name="Haas B."/>
            <person name="Abouelleil A."/>
            <person name="Alvarado L."/>
            <person name="Arachchi H.M."/>
            <person name="Berlin A."/>
            <person name="Brown A."/>
            <person name="Chapman S.B."/>
            <person name="Chen Z."/>
            <person name="Dunbar C."/>
            <person name="Freedman E."/>
            <person name="Gearin G."/>
            <person name="Gellesch M."/>
            <person name="Goldberg J."/>
            <person name="Griggs A."/>
            <person name="Gujja S."/>
            <person name="Heiman D."/>
            <person name="Howarth C."/>
            <person name="Larson L."/>
            <person name="Lui A."/>
            <person name="MacDonald P.J.P."/>
            <person name="Mehta T."/>
            <person name="Montmayeur A."/>
            <person name="Murphy C."/>
            <person name="Neiman D."/>
            <person name="Pearson M."/>
            <person name="Priest M."/>
            <person name="Roberts A."/>
            <person name="Saif S."/>
            <person name="Shea T."/>
            <person name="Shenoy N."/>
            <person name="Sisk P."/>
            <person name="Stolte C."/>
            <person name="Sykes S."/>
            <person name="Yandava C."/>
            <person name="Wortman J."/>
            <person name="Nusbaum C."/>
            <person name="Birren B."/>
        </authorList>
    </citation>
    <scope>NUCLEOTIDE SEQUENCE</scope>
    <source>
        <strain evidence="8">R3-111a-1</strain>
    </source>
</reference>
<accession>J3NPU8</accession>
<proteinExistence type="inferred from homology"/>
<keyword evidence="10" id="KW-1185">Reference proteome</keyword>
<keyword evidence="2 6" id="KW-0812">Transmembrane</keyword>
<reference evidence="9" key="5">
    <citation type="submission" date="2018-04" db="UniProtKB">
        <authorList>
            <consortium name="EnsemblFungi"/>
        </authorList>
    </citation>
    <scope>IDENTIFICATION</scope>
    <source>
        <strain evidence="9">R3-111a-1</strain>
    </source>
</reference>
<feature type="transmembrane region" description="Helical" evidence="6">
    <location>
        <begin position="48"/>
        <end position="70"/>
    </location>
</feature>
<dbReference type="InterPro" id="IPR049326">
    <property type="entry name" value="Rhodopsin_dom_fungi"/>
</dbReference>
<evidence type="ECO:0000313" key="8">
    <source>
        <dbReference type="EMBL" id="EJT78203.1"/>
    </source>
</evidence>
<dbReference type="RefSeq" id="XP_009219348.1">
    <property type="nucleotide sequence ID" value="XM_009221084.1"/>
</dbReference>
<evidence type="ECO:0000256" key="2">
    <source>
        <dbReference type="ARBA" id="ARBA00022692"/>
    </source>
</evidence>
<evidence type="ECO:0000256" key="6">
    <source>
        <dbReference type="SAM" id="Phobius"/>
    </source>
</evidence>
<reference evidence="10" key="1">
    <citation type="submission" date="2010-07" db="EMBL/GenBank/DDBJ databases">
        <title>The genome sequence of Gaeumannomyces graminis var. tritici strain R3-111a-1.</title>
        <authorList>
            <consortium name="The Broad Institute Genome Sequencing Platform"/>
            <person name="Ma L.-J."/>
            <person name="Dead R."/>
            <person name="Young S."/>
            <person name="Zeng Q."/>
            <person name="Koehrsen M."/>
            <person name="Alvarado L."/>
            <person name="Berlin A."/>
            <person name="Chapman S.B."/>
            <person name="Chen Z."/>
            <person name="Freedman E."/>
            <person name="Gellesch M."/>
            <person name="Goldberg J."/>
            <person name="Griggs A."/>
            <person name="Gujja S."/>
            <person name="Heilman E.R."/>
            <person name="Heiman D."/>
            <person name="Hepburn T."/>
            <person name="Howarth C."/>
            <person name="Jen D."/>
            <person name="Larson L."/>
            <person name="Mehta T."/>
            <person name="Neiman D."/>
            <person name="Pearson M."/>
            <person name="Roberts A."/>
            <person name="Saif S."/>
            <person name="Shea T."/>
            <person name="Shenoy N."/>
            <person name="Sisk P."/>
            <person name="Stolte C."/>
            <person name="Sykes S."/>
            <person name="Walk T."/>
            <person name="White J."/>
            <person name="Yandava C."/>
            <person name="Haas B."/>
            <person name="Nusbaum C."/>
            <person name="Birren B."/>
        </authorList>
    </citation>
    <scope>NUCLEOTIDE SEQUENCE [LARGE SCALE GENOMIC DNA]</scope>
    <source>
        <strain evidence="10">R3-111a-1</strain>
    </source>
</reference>
<dbReference type="InterPro" id="IPR052337">
    <property type="entry name" value="SAT4-like"/>
</dbReference>
<reference evidence="9" key="4">
    <citation type="journal article" date="2015" name="G3 (Bethesda)">
        <title>Genome sequences of three phytopathogenic species of the Magnaporthaceae family of fungi.</title>
        <authorList>
            <person name="Okagaki L.H."/>
            <person name="Nunes C.C."/>
            <person name="Sailsbery J."/>
            <person name="Clay B."/>
            <person name="Brown D."/>
            <person name="John T."/>
            <person name="Oh Y."/>
            <person name="Young N."/>
            <person name="Fitzgerald M."/>
            <person name="Haas B.J."/>
            <person name="Zeng Q."/>
            <person name="Young S."/>
            <person name="Adiconis X."/>
            <person name="Fan L."/>
            <person name="Levin J.Z."/>
            <person name="Mitchell T.K."/>
            <person name="Okubara P.A."/>
            <person name="Farman M.L."/>
            <person name="Kohn L.M."/>
            <person name="Birren B."/>
            <person name="Ma L.-J."/>
            <person name="Dean R.A."/>
        </authorList>
    </citation>
    <scope>NUCLEOTIDE SEQUENCE</scope>
    <source>
        <strain evidence="9">R3-111a-1</strain>
    </source>
</reference>
<evidence type="ECO:0000259" key="7">
    <source>
        <dbReference type="Pfam" id="PF20684"/>
    </source>
</evidence>
<dbReference type="eggNOG" id="ENOG502SMXZ">
    <property type="taxonomic scope" value="Eukaryota"/>
</dbReference>
<feature type="transmembrane region" description="Helical" evidence="6">
    <location>
        <begin position="122"/>
        <end position="150"/>
    </location>
</feature>
<dbReference type="GO" id="GO:0016020">
    <property type="term" value="C:membrane"/>
    <property type="evidence" value="ECO:0007669"/>
    <property type="project" value="UniProtKB-SubCell"/>
</dbReference>
<dbReference type="HOGENOM" id="CLU_924501_0_0_1"/>
<feature type="transmembrane region" description="Helical" evidence="6">
    <location>
        <begin position="82"/>
        <end position="102"/>
    </location>
</feature>
<dbReference type="GeneID" id="20343763"/>
<name>J3NPU8_GAET3</name>